<comment type="similarity">
    <text evidence="4 17">Belongs to the CDP-alcohol phosphatidyltransferase class-I family.</text>
</comment>
<evidence type="ECO:0000256" key="4">
    <source>
        <dbReference type="ARBA" id="ARBA00010441"/>
    </source>
</evidence>
<dbReference type="Pfam" id="PF01066">
    <property type="entry name" value="CDP-OH_P_transf"/>
    <property type="match status" value="1"/>
</dbReference>
<evidence type="ECO:0000256" key="7">
    <source>
        <dbReference type="ARBA" id="ARBA00022516"/>
    </source>
</evidence>
<evidence type="ECO:0000256" key="1">
    <source>
        <dbReference type="ARBA" id="ARBA00003973"/>
    </source>
</evidence>
<gene>
    <name evidence="19" type="primary">pgsA</name>
    <name evidence="19" type="ORF">IAB69_00900</name>
</gene>
<evidence type="ECO:0000256" key="2">
    <source>
        <dbReference type="ARBA" id="ARBA00004141"/>
    </source>
</evidence>
<feature type="transmembrane region" description="Helical" evidence="18">
    <location>
        <begin position="20"/>
        <end position="46"/>
    </location>
</feature>
<evidence type="ECO:0000256" key="5">
    <source>
        <dbReference type="ARBA" id="ARBA00013170"/>
    </source>
</evidence>
<dbReference type="PANTHER" id="PTHR14269">
    <property type="entry name" value="CDP-DIACYLGLYCEROL--GLYCEROL-3-PHOSPHATE 3-PHOSPHATIDYLTRANSFERASE-RELATED"/>
    <property type="match status" value="1"/>
</dbReference>
<comment type="subcellular location">
    <subcellularLocation>
        <location evidence="2">Membrane</location>
        <topology evidence="2">Multi-pass membrane protein</topology>
    </subcellularLocation>
</comment>
<comment type="pathway">
    <text evidence="3">Phospholipid metabolism; phosphatidylglycerol biosynthesis; phosphatidylglycerol from CDP-diacylglycerol: step 1/2.</text>
</comment>
<evidence type="ECO:0000256" key="13">
    <source>
        <dbReference type="ARBA" id="ARBA00023209"/>
    </source>
</evidence>
<evidence type="ECO:0000313" key="19">
    <source>
        <dbReference type="EMBL" id="HIU61194.1"/>
    </source>
</evidence>
<dbReference type="AlphaFoldDB" id="A0A9D1MJ19"/>
<keyword evidence="7" id="KW-0444">Lipid biosynthesis</keyword>
<evidence type="ECO:0000256" key="18">
    <source>
        <dbReference type="SAM" id="Phobius"/>
    </source>
</evidence>
<organism evidence="19 20">
    <name type="scientific">Candidatus Coproplasma excrementigallinarum</name>
    <dbReference type="NCBI Taxonomy" id="2840747"/>
    <lineage>
        <taxon>Bacteria</taxon>
        <taxon>Bacillati</taxon>
        <taxon>Bacillota</taxon>
        <taxon>Clostridia</taxon>
        <taxon>Eubacteriales</taxon>
        <taxon>Candidatus Coproplasma</taxon>
    </lineage>
</organism>
<dbReference type="NCBIfam" id="TIGR00560">
    <property type="entry name" value="pgsA"/>
    <property type="match status" value="1"/>
</dbReference>
<dbReference type="EMBL" id="DVNE01000009">
    <property type="protein sequence ID" value="HIU61194.1"/>
    <property type="molecule type" value="Genomic_DNA"/>
</dbReference>
<dbReference type="InterPro" id="IPR004570">
    <property type="entry name" value="Phosphatidylglycerol_P_synth"/>
</dbReference>
<evidence type="ECO:0000256" key="6">
    <source>
        <dbReference type="ARBA" id="ARBA00014944"/>
    </source>
</evidence>
<dbReference type="InterPro" id="IPR043130">
    <property type="entry name" value="CDP-OH_PTrfase_TM_dom"/>
</dbReference>
<keyword evidence="9 18" id="KW-0812">Transmembrane</keyword>
<dbReference type="InterPro" id="IPR048254">
    <property type="entry name" value="CDP_ALCOHOL_P_TRANSF_CS"/>
</dbReference>
<evidence type="ECO:0000256" key="9">
    <source>
        <dbReference type="ARBA" id="ARBA00022692"/>
    </source>
</evidence>
<dbReference type="GO" id="GO:0046474">
    <property type="term" value="P:glycerophospholipid biosynthetic process"/>
    <property type="evidence" value="ECO:0007669"/>
    <property type="project" value="TreeGrafter"/>
</dbReference>
<reference evidence="19" key="2">
    <citation type="journal article" date="2021" name="PeerJ">
        <title>Extensive microbial diversity within the chicken gut microbiome revealed by metagenomics and culture.</title>
        <authorList>
            <person name="Gilroy R."/>
            <person name="Ravi A."/>
            <person name="Getino M."/>
            <person name="Pursley I."/>
            <person name="Horton D.L."/>
            <person name="Alikhan N.F."/>
            <person name="Baker D."/>
            <person name="Gharbi K."/>
            <person name="Hall N."/>
            <person name="Watson M."/>
            <person name="Adriaenssens E.M."/>
            <person name="Foster-Nyarko E."/>
            <person name="Jarju S."/>
            <person name="Secka A."/>
            <person name="Antonio M."/>
            <person name="Oren A."/>
            <person name="Chaudhuri R.R."/>
            <person name="La Ragione R."/>
            <person name="Hildebrand F."/>
            <person name="Pallen M.J."/>
        </authorList>
    </citation>
    <scope>NUCLEOTIDE SEQUENCE</scope>
    <source>
        <strain evidence="19">CHK195-12923</strain>
    </source>
</reference>
<name>A0A9D1MJ19_9FIRM</name>
<keyword evidence="14" id="KW-1208">Phospholipid metabolism</keyword>
<dbReference type="InterPro" id="IPR050324">
    <property type="entry name" value="CDP-alcohol_PTase-I"/>
</dbReference>
<dbReference type="PANTHER" id="PTHR14269:SF62">
    <property type="entry name" value="CDP-DIACYLGLYCEROL--GLYCEROL-3-PHOSPHATE 3-PHOSPHATIDYLTRANSFERASE 1, CHLOROPLASTIC"/>
    <property type="match status" value="1"/>
</dbReference>
<feature type="transmembrane region" description="Helical" evidence="18">
    <location>
        <begin position="137"/>
        <end position="154"/>
    </location>
</feature>
<sequence>MNLPNKLTLSRVIMIPFFVLFFYVGFTAHFFVALAVFAVASLTDLFDGKIARKYGLVTNLGKFLDPIADKVLVASAFIVLLTVPQIFILFAGEWALIAAGCGVAVILAREIIISGFRMVAAGENLVIAADKFGKYKTVFQDASIVVLLISAGLIELALESTSEALYTAAQTVNIIGLILFAVAIVLTVLSGINYIVKNIQVLKK</sequence>
<keyword evidence="12 18" id="KW-0472">Membrane</keyword>
<dbReference type="InterPro" id="IPR000462">
    <property type="entry name" value="CDP-OH_P_trans"/>
</dbReference>
<evidence type="ECO:0000256" key="14">
    <source>
        <dbReference type="ARBA" id="ARBA00023264"/>
    </source>
</evidence>
<comment type="caution">
    <text evidence="19">The sequence shown here is derived from an EMBL/GenBank/DDBJ whole genome shotgun (WGS) entry which is preliminary data.</text>
</comment>
<evidence type="ECO:0000256" key="3">
    <source>
        <dbReference type="ARBA" id="ARBA00005042"/>
    </source>
</evidence>
<dbReference type="PROSITE" id="PS00379">
    <property type="entry name" value="CDP_ALCOHOL_P_TRANSF"/>
    <property type="match status" value="1"/>
</dbReference>
<evidence type="ECO:0000256" key="8">
    <source>
        <dbReference type="ARBA" id="ARBA00022679"/>
    </source>
</evidence>
<evidence type="ECO:0000256" key="15">
    <source>
        <dbReference type="ARBA" id="ARBA00048586"/>
    </source>
</evidence>
<keyword evidence="11" id="KW-0443">Lipid metabolism</keyword>
<dbReference type="EC" id="2.7.8.5" evidence="5 16"/>
<evidence type="ECO:0000256" key="11">
    <source>
        <dbReference type="ARBA" id="ARBA00023098"/>
    </source>
</evidence>
<keyword evidence="8 17" id="KW-0808">Transferase</keyword>
<accession>A0A9D1MJ19</accession>
<keyword evidence="13" id="KW-0594">Phospholipid biosynthesis</keyword>
<dbReference type="GO" id="GO:0016020">
    <property type="term" value="C:membrane"/>
    <property type="evidence" value="ECO:0007669"/>
    <property type="project" value="UniProtKB-SubCell"/>
</dbReference>
<protein>
    <recommendedName>
        <fullName evidence="6 16">CDP-diacylglycerol--glycerol-3-phosphate 3-phosphatidyltransferase</fullName>
        <ecNumber evidence="5 16">2.7.8.5</ecNumber>
    </recommendedName>
</protein>
<dbReference type="GO" id="GO:0008444">
    <property type="term" value="F:CDP-diacylglycerol-glycerol-3-phosphate 3-phosphatidyltransferase activity"/>
    <property type="evidence" value="ECO:0007669"/>
    <property type="project" value="UniProtKB-UniRule"/>
</dbReference>
<comment type="function">
    <text evidence="1">This protein catalyzes the committed step to the synthesis of the acidic phospholipids.</text>
</comment>
<evidence type="ECO:0000256" key="17">
    <source>
        <dbReference type="RuleBase" id="RU003750"/>
    </source>
</evidence>
<feature type="transmembrane region" description="Helical" evidence="18">
    <location>
        <begin position="174"/>
        <end position="196"/>
    </location>
</feature>
<dbReference type="Proteomes" id="UP000824110">
    <property type="component" value="Unassembled WGS sequence"/>
</dbReference>
<evidence type="ECO:0000256" key="10">
    <source>
        <dbReference type="ARBA" id="ARBA00022989"/>
    </source>
</evidence>
<evidence type="ECO:0000256" key="16">
    <source>
        <dbReference type="NCBIfam" id="TIGR00560"/>
    </source>
</evidence>
<dbReference type="Gene3D" id="1.20.120.1760">
    <property type="match status" value="1"/>
</dbReference>
<reference evidence="19" key="1">
    <citation type="submission" date="2020-10" db="EMBL/GenBank/DDBJ databases">
        <authorList>
            <person name="Gilroy R."/>
        </authorList>
    </citation>
    <scope>NUCLEOTIDE SEQUENCE</scope>
    <source>
        <strain evidence="19">CHK195-12923</strain>
    </source>
</reference>
<feature type="transmembrane region" description="Helical" evidence="18">
    <location>
        <begin position="94"/>
        <end position="116"/>
    </location>
</feature>
<evidence type="ECO:0000313" key="20">
    <source>
        <dbReference type="Proteomes" id="UP000824110"/>
    </source>
</evidence>
<proteinExistence type="inferred from homology"/>
<keyword evidence="10 18" id="KW-1133">Transmembrane helix</keyword>
<comment type="catalytic activity">
    <reaction evidence="15">
        <text>a CDP-1,2-diacyl-sn-glycerol + sn-glycerol 3-phosphate = a 1,2-diacyl-sn-glycero-3-phospho-(1'-sn-glycero-3'-phosphate) + CMP + H(+)</text>
        <dbReference type="Rhea" id="RHEA:12593"/>
        <dbReference type="ChEBI" id="CHEBI:15378"/>
        <dbReference type="ChEBI" id="CHEBI:57597"/>
        <dbReference type="ChEBI" id="CHEBI:58332"/>
        <dbReference type="ChEBI" id="CHEBI:60110"/>
        <dbReference type="ChEBI" id="CHEBI:60377"/>
        <dbReference type="EC" id="2.7.8.5"/>
    </reaction>
</comment>
<evidence type="ECO:0000256" key="12">
    <source>
        <dbReference type="ARBA" id="ARBA00023136"/>
    </source>
</evidence>
<dbReference type="PIRSF" id="PIRSF000847">
    <property type="entry name" value="Phos_ph_gly_syn"/>
    <property type="match status" value="1"/>
</dbReference>